<dbReference type="Pfam" id="PF02181">
    <property type="entry name" value="FH2"/>
    <property type="match status" value="1"/>
</dbReference>
<evidence type="ECO:0000259" key="1">
    <source>
        <dbReference type="PROSITE" id="PS51444"/>
    </source>
</evidence>
<dbReference type="OrthoDB" id="1668162at2759"/>
<dbReference type="PROSITE" id="PS51444">
    <property type="entry name" value="FH2"/>
    <property type="match status" value="1"/>
</dbReference>
<gene>
    <name evidence="2" type="ORF">PHPALM_14732</name>
</gene>
<dbReference type="InterPro" id="IPR015425">
    <property type="entry name" value="FH2_Formin"/>
</dbReference>
<comment type="caution">
    <text evidence="2">The sequence shown here is derived from an EMBL/GenBank/DDBJ whole genome shotgun (WGS) entry which is preliminary data.</text>
</comment>
<dbReference type="InterPro" id="IPR051144">
    <property type="entry name" value="Formin_homology_domain"/>
</dbReference>
<dbReference type="EMBL" id="NCKW01007964">
    <property type="protein sequence ID" value="POM69031.1"/>
    <property type="molecule type" value="Genomic_DNA"/>
</dbReference>
<evidence type="ECO:0000313" key="2">
    <source>
        <dbReference type="EMBL" id="POM69031.1"/>
    </source>
</evidence>
<dbReference type="InterPro" id="IPR042201">
    <property type="entry name" value="FH2_Formin_sf"/>
</dbReference>
<accession>A0A2P4XTZ4</accession>
<dbReference type="PANTHER" id="PTHR45733:SF8">
    <property type="entry name" value="FORMIN-J"/>
    <property type="match status" value="1"/>
</dbReference>
<feature type="domain" description="FH2" evidence="1">
    <location>
        <begin position="1"/>
        <end position="208"/>
    </location>
</feature>
<dbReference type="SUPFAM" id="SSF101447">
    <property type="entry name" value="Formin homology 2 domain (FH2 domain)"/>
    <property type="match status" value="1"/>
</dbReference>
<dbReference type="Gene3D" id="1.20.58.2220">
    <property type="entry name" value="Formin, FH2 domain"/>
    <property type="match status" value="1"/>
</dbReference>
<keyword evidence="3" id="KW-1185">Reference proteome</keyword>
<protein>
    <recommendedName>
        <fullName evidence="1">FH2 domain-containing protein</fullName>
    </recommendedName>
</protein>
<reference evidence="2 3" key="1">
    <citation type="journal article" date="2017" name="Genome Biol. Evol.">
        <title>Phytophthora megakarya and P. palmivora, closely related causal agents of cacao black pod rot, underwent increases in genome sizes and gene numbers by different mechanisms.</title>
        <authorList>
            <person name="Ali S.S."/>
            <person name="Shao J."/>
            <person name="Lary D.J."/>
            <person name="Kronmiller B."/>
            <person name="Shen D."/>
            <person name="Strem M.D."/>
            <person name="Amoako-Attah I."/>
            <person name="Akrofi A.Y."/>
            <person name="Begoude B.A."/>
            <person name="Ten Hoopen G.M."/>
            <person name="Coulibaly K."/>
            <person name="Kebe B.I."/>
            <person name="Melnick R.L."/>
            <person name="Guiltinan M.J."/>
            <person name="Tyler B.M."/>
            <person name="Meinhardt L.W."/>
            <person name="Bailey B.A."/>
        </authorList>
    </citation>
    <scope>NUCLEOTIDE SEQUENCE [LARGE SCALE GENOMIC DNA]</scope>
    <source>
        <strain evidence="3">sbr112.9</strain>
    </source>
</reference>
<dbReference type="Proteomes" id="UP000237271">
    <property type="component" value="Unassembled WGS sequence"/>
</dbReference>
<proteinExistence type="predicted"/>
<evidence type="ECO:0000313" key="3">
    <source>
        <dbReference type="Proteomes" id="UP000237271"/>
    </source>
</evidence>
<dbReference type="AlphaFoldDB" id="A0A2P4XTZ4"/>
<organism evidence="2 3">
    <name type="scientific">Phytophthora palmivora</name>
    <dbReference type="NCBI Taxonomy" id="4796"/>
    <lineage>
        <taxon>Eukaryota</taxon>
        <taxon>Sar</taxon>
        <taxon>Stramenopiles</taxon>
        <taxon>Oomycota</taxon>
        <taxon>Peronosporomycetes</taxon>
        <taxon>Peronosporales</taxon>
        <taxon>Peronosporaceae</taxon>
        <taxon>Phytophthora</taxon>
    </lineage>
</organism>
<name>A0A2P4XTZ4_9STRA</name>
<sequence>MTSDPEVASAIQYTPLSAKTDKLRVMKGNKGTNLEFAVSHLTHSFAKVAKDVNILTAMYLQVTDIKTILAMWPSMAEQIALDEYSGDFELLGRCEQFLVTIRAIPMAKEKLQCLLLKLEIASRAEHLKQTVELVTRALNQICTSSKFTEVIRLLRDFGNLANEEFAANYKTRFSLESLLKMDHTKAFDKKTTIFDGFLQVLRVRPHTQ</sequence>
<dbReference type="PANTHER" id="PTHR45733">
    <property type="entry name" value="FORMIN-J"/>
    <property type="match status" value="1"/>
</dbReference>